<comment type="caution">
    <text evidence="1">The sequence shown here is derived from an EMBL/GenBank/DDBJ whole genome shotgun (WGS) entry which is preliminary data.</text>
</comment>
<sequence length="77" mass="8175">VCLCVSVSVRVRVRASVRPPADVTLSALNDSDANSDLVDIEGLGESSAAKKLNFDQESLNLDSSLIMNSSDLPLLSR</sequence>
<dbReference type="AlphaFoldDB" id="A0A9Q1IHQ0"/>
<evidence type="ECO:0000313" key="2">
    <source>
        <dbReference type="Proteomes" id="UP001152622"/>
    </source>
</evidence>
<proteinExistence type="predicted"/>
<reference evidence="1" key="1">
    <citation type="journal article" date="2023" name="Science">
        <title>Genome structures resolve the early diversification of teleost fishes.</title>
        <authorList>
            <person name="Parey E."/>
            <person name="Louis A."/>
            <person name="Montfort J."/>
            <person name="Bouchez O."/>
            <person name="Roques C."/>
            <person name="Iampietro C."/>
            <person name="Lluch J."/>
            <person name="Castinel A."/>
            <person name="Donnadieu C."/>
            <person name="Desvignes T."/>
            <person name="Floi Bucao C."/>
            <person name="Jouanno E."/>
            <person name="Wen M."/>
            <person name="Mejri S."/>
            <person name="Dirks R."/>
            <person name="Jansen H."/>
            <person name="Henkel C."/>
            <person name="Chen W.J."/>
            <person name="Zahm M."/>
            <person name="Cabau C."/>
            <person name="Klopp C."/>
            <person name="Thompson A.W."/>
            <person name="Robinson-Rechavi M."/>
            <person name="Braasch I."/>
            <person name="Lecointre G."/>
            <person name="Bobe J."/>
            <person name="Postlethwait J.H."/>
            <person name="Berthelot C."/>
            <person name="Roest Crollius H."/>
            <person name="Guiguen Y."/>
        </authorList>
    </citation>
    <scope>NUCLEOTIDE SEQUENCE</scope>
    <source>
        <strain evidence="1">WJC10195</strain>
    </source>
</reference>
<keyword evidence="2" id="KW-1185">Reference proteome</keyword>
<name>A0A9Q1IHQ0_SYNKA</name>
<feature type="non-terminal residue" evidence="1">
    <location>
        <position position="1"/>
    </location>
</feature>
<evidence type="ECO:0000313" key="1">
    <source>
        <dbReference type="EMBL" id="KAJ8342253.1"/>
    </source>
</evidence>
<dbReference type="Proteomes" id="UP001152622">
    <property type="component" value="Chromosome 14"/>
</dbReference>
<dbReference type="OrthoDB" id="10021571at2759"/>
<accession>A0A9Q1IHQ0</accession>
<gene>
    <name evidence="1" type="ORF">SKAU_G00321810</name>
</gene>
<protein>
    <submittedName>
        <fullName evidence="1">Uncharacterized protein</fullName>
    </submittedName>
</protein>
<dbReference type="EMBL" id="JAINUF010000014">
    <property type="protein sequence ID" value="KAJ8342253.1"/>
    <property type="molecule type" value="Genomic_DNA"/>
</dbReference>
<organism evidence="1 2">
    <name type="scientific">Synaphobranchus kaupii</name>
    <name type="common">Kaup's arrowtooth eel</name>
    <dbReference type="NCBI Taxonomy" id="118154"/>
    <lineage>
        <taxon>Eukaryota</taxon>
        <taxon>Metazoa</taxon>
        <taxon>Chordata</taxon>
        <taxon>Craniata</taxon>
        <taxon>Vertebrata</taxon>
        <taxon>Euteleostomi</taxon>
        <taxon>Actinopterygii</taxon>
        <taxon>Neopterygii</taxon>
        <taxon>Teleostei</taxon>
        <taxon>Anguilliformes</taxon>
        <taxon>Synaphobranchidae</taxon>
        <taxon>Synaphobranchus</taxon>
    </lineage>
</organism>